<keyword evidence="3" id="KW-0411">Iron-sulfur</keyword>
<dbReference type="KEGG" id="hlo:J0X27_13390"/>
<name>A0A8A2U903_9EURY</name>
<evidence type="ECO:0000259" key="5">
    <source>
        <dbReference type="PROSITE" id="PS51918"/>
    </source>
</evidence>
<keyword evidence="2" id="KW-0408">Iron</keyword>
<gene>
    <name evidence="6" type="ORF">J0X27_13390</name>
</gene>
<dbReference type="Proteomes" id="UP000663191">
    <property type="component" value="Chromosome"/>
</dbReference>
<dbReference type="EMBL" id="CP071463">
    <property type="protein sequence ID" value="QSW84438.1"/>
    <property type="molecule type" value="Genomic_DNA"/>
</dbReference>
<dbReference type="InterPro" id="IPR040086">
    <property type="entry name" value="MJ0683-like"/>
</dbReference>
<dbReference type="AlphaFoldDB" id="A0A8A2U903"/>
<evidence type="ECO:0000256" key="4">
    <source>
        <dbReference type="SAM" id="MobiDB-lite"/>
    </source>
</evidence>
<evidence type="ECO:0000313" key="6">
    <source>
        <dbReference type="EMBL" id="QSW84438.1"/>
    </source>
</evidence>
<organism evidence="6 7">
    <name type="scientific">Natrinema longum</name>
    <dbReference type="NCBI Taxonomy" id="370324"/>
    <lineage>
        <taxon>Archaea</taxon>
        <taxon>Methanobacteriati</taxon>
        <taxon>Methanobacteriota</taxon>
        <taxon>Stenosarchaea group</taxon>
        <taxon>Halobacteria</taxon>
        <taxon>Halobacteriales</taxon>
        <taxon>Natrialbaceae</taxon>
        <taxon>Natrinema</taxon>
    </lineage>
</organism>
<dbReference type="PANTHER" id="PTHR43432:SF3">
    <property type="entry name" value="SLR0285 PROTEIN"/>
    <property type="match status" value="1"/>
</dbReference>
<dbReference type="SMART" id="SM00729">
    <property type="entry name" value="Elp3"/>
    <property type="match status" value="1"/>
</dbReference>
<keyword evidence="7" id="KW-1185">Reference proteome</keyword>
<dbReference type="PANTHER" id="PTHR43432">
    <property type="entry name" value="SLR0285 PROTEIN"/>
    <property type="match status" value="1"/>
</dbReference>
<dbReference type="GO" id="GO:0003824">
    <property type="term" value="F:catalytic activity"/>
    <property type="evidence" value="ECO:0007669"/>
    <property type="project" value="InterPro"/>
</dbReference>
<accession>A0A8A2U903</accession>
<dbReference type="PROSITE" id="PS51918">
    <property type="entry name" value="RADICAL_SAM"/>
    <property type="match status" value="1"/>
</dbReference>
<protein>
    <submittedName>
        <fullName evidence="6">Radical SAM protein</fullName>
    </submittedName>
</protein>
<dbReference type="SFLD" id="SFLDS00029">
    <property type="entry name" value="Radical_SAM"/>
    <property type="match status" value="1"/>
</dbReference>
<dbReference type="InterPro" id="IPR058240">
    <property type="entry name" value="rSAM_sf"/>
</dbReference>
<feature type="region of interest" description="Disordered" evidence="4">
    <location>
        <begin position="442"/>
        <end position="461"/>
    </location>
</feature>
<dbReference type="InterPro" id="IPR006638">
    <property type="entry name" value="Elp3/MiaA/NifB-like_rSAM"/>
</dbReference>
<dbReference type="CDD" id="cd01335">
    <property type="entry name" value="Radical_SAM"/>
    <property type="match status" value="1"/>
</dbReference>
<dbReference type="OrthoDB" id="15538at2157"/>
<dbReference type="SFLD" id="SFLDG01084">
    <property type="entry name" value="Uncharacterised_Radical_SAM_Su"/>
    <property type="match status" value="1"/>
</dbReference>
<evidence type="ECO:0000256" key="2">
    <source>
        <dbReference type="ARBA" id="ARBA00023004"/>
    </source>
</evidence>
<dbReference type="RefSeq" id="WP_207269675.1">
    <property type="nucleotide sequence ID" value="NZ_CP071463.1"/>
</dbReference>
<proteinExistence type="predicted"/>
<dbReference type="Gene3D" id="3.80.30.30">
    <property type="match status" value="1"/>
</dbReference>
<evidence type="ECO:0000256" key="1">
    <source>
        <dbReference type="ARBA" id="ARBA00022723"/>
    </source>
</evidence>
<reference evidence="6 7" key="1">
    <citation type="journal article" date="2006" name="Int. J. Syst. Evol. Microbiol.">
        <title>Haloterrigena longa sp. nov. and Haloterrigena limicola sp. nov., extremely halophilic archaea isolated from a salt lake.</title>
        <authorList>
            <person name="Cui H.L."/>
            <person name="Tohty D."/>
            <person name="Zhou P.J."/>
            <person name="Liu S.J."/>
        </authorList>
    </citation>
    <scope>NUCLEOTIDE SEQUENCE [LARGE SCALE GENOMIC DNA]</scope>
    <source>
        <strain evidence="6 7">ABH32</strain>
    </source>
</reference>
<keyword evidence="1" id="KW-0479">Metal-binding</keyword>
<dbReference type="Pfam" id="PF04055">
    <property type="entry name" value="Radical_SAM"/>
    <property type="match status" value="1"/>
</dbReference>
<dbReference type="GO" id="GO:0046872">
    <property type="term" value="F:metal ion binding"/>
    <property type="evidence" value="ECO:0007669"/>
    <property type="project" value="UniProtKB-KW"/>
</dbReference>
<sequence>MADNNSVGWELLSILLPLFREQFIENQPRGTNEMEIECNDSTSTDSPRLIIRGYDGQIKGNLPPSPKLNRLRELSRSTGGPLERLDLMDVGLQCSECSNPITDRFGASSTSDLICWDCVDSNLAESDARGVTSTIDPTKAVLSSSALHHKNLCNYVINVATGCTHGCKFCYVPSTPNIKMRKDMLNEQVDVEDGQSEWGSYLLYRDDLPERLNRKLERKRTWDATPDGRGVVMISSGTDCYQDRRTAQITRGCVIELIKHKKPVRILTRSPAVVRDLDVFKSANGLVTVGSSIPSLDDNLVRSIEPGAPAPTTRLNALEKISNAGVPVYVSMSPTYPTQSRDDLRRLLKEFKTRLDPDVVFHEPINPRGGNFGMTVQAARDAGQIELANELEKLQDRDNWVEYSKNQLMTVRELGNELDVPIHLWPDKEFIKYAGEHKEFFKHEREKDDSPEDYPQPVPPA</sequence>
<dbReference type="GeneID" id="63184756"/>
<feature type="domain" description="Radical SAM core" evidence="5">
    <location>
        <begin position="149"/>
        <end position="412"/>
    </location>
</feature>
<dbReference type="InterPro" id="IPR007197">
    <property type="entry name" value="rSAM"/>
</dbReference>
<evidence type="ECO:0000313" key="7">
    <source>
        <dbReference type="Proteomes" id="UP000663191"/>
    </source>
</evidence>
<evidence type="ECO:0000256" key="3">
    <source>
        <dbReference type="ARBA" id="ARBA00023014"/>
    </source>
</evidence>
<dbReference type="SUPFAM" id="SSF102114">
    <property type="entry name" value="Radical SAM enzymes"/>
    <property type="match status" value="1"/>
</dbReference>
<dbReference type="GO" id="GO:0051536">
    <property type="term" value="F:iron-sulfur cluster binding"/>
    <property type="evidence" value="ECO:0007669"/>
    <property type="project" value="UniProtKB-KW"/>
</dbReference>